<dbReference type="InterPro" id="IPR050534">
    <property type="entry name" value="Coronavir_polyprotein_1ab"/>
</dbReference>
<keyword evidence="2" id="KW-0378">Hydrolase</keyword>
<dbReference type="Proteomes" id="UP000612808">
    <property type="component" value="Unassembled WGS sequence"/>
</dbReference>
<dbReference type="PANTHER" id="PTHR43788:SF16">
    <property type="entry name" value="HELICASE WITH ZINC FINGER 2"/>
    <property type="match status" value="1"/>
</dbReference>
<proteinExistence type="predicted"/>
<dbReference type="GO" id="GO:0016787">
    <property type="term" value="F:hydrolase activity"/>
    <property type="evidence" value="ECO:0007669"/>
    <property type="project" value="UniProtKB-KW"/>
</dbReference>
<reference evidence="5" key="1">
    <citation type="submission" date="2021-01" db="EMBL/GenBank/DDBJ databases">
        <title>Whole genome shotgun sequence of Actinocatenispora rupis NBRC 107355.</title>
        <authorList>
            <person name="Komaki H."/>
            <person name="Tamura T."/>
        </authorList>
    </citation>
    <scope>NUCLEOTIDE SEQUENCE</scope>
    <source>
        <strain evidence="5">NBRC 107355</strain>
    </source>
</reference>
<accession>A0A8J3JG24</accession>
<dbReference type="GO" id="GO:0043139">
    <property type="term" value="F:5'-3' DNA helicase activity"/>
    <property type="evidence" value="ECO:0007669"/>
    <property type="project" value="TreeGrafter"/>
</dbReference>
<keyword evidence="3 5" id="KW-0347">Helicase</keyword>
<dbReference type="PANTHER" id="PTHR43788">
    <property type="entry name" value="DNA2/NAM7 HELICASE FAMILY MEMBER"/>
    <property type="match status" value="1"/>
</dbReference>
<evidence type="ECO:0000313" key="6">
    <source>
        <dbReference type="Proteomes" id="UP000612808"/>
    </source>
</evidence>
<organism evidence="5 6">
    <name type="scientific">Actinocatenispora rupis</name>
    <dbReference type="NCBI Taxonomy" id="519421"/>
    <lineage>
        <taxon>Bacteria</taxon>
        <taxon>Bacillati</taxon>
        <taxon>Actinomycetota</taxon>
        <taxon>Actinomycetes</taxon>
        <taxon>Micromonosporales</taxon>
        <taxon>Micromonosporaceae</taxon>
        <taxon>Actinocatenispora</taxon>
    </lineage>
</organism>
<sequence>MTAAADHAAAVEQTWSYVDGGARTVVVDSPPGAGKSTLVRQLTQRLVDAGGQVPIITQTNDQADDLAASIAAAVAPAAVGRLHSGEYRAPEDAPPTIAYSTRAADLAACPVLIATAAKWAFVSGDDHHFELGVVDEAYQMSSAALVRVAGLFDRLLLVGDPGQLSPFTVADEHVLRSLATWPLDTAAGTILRNHPDTPVVPLPVSWRLPPSAASVVSDAFYTRPFRAGSPPGERALRLPSAGTDAVGAVLATAAETGWGLLELPEAYLPRTDPECVAAIATLVGRLLGAGASTVDGSGTRALTPADVAVGVTHRDQRAYVRGAVDAALAVQGIPAGAVTVDTANRLQGRQYEVVVAWHPLSGRRDASAFHLEAGRLCVLASRHRQACVVVGRGGIAAQLAAYPADEPVWLGADTPQVDGWAANVAFLDHVGRARVSL</sequence>
<dbReference type="GO" id="GO:0005524">
    <property type="term" value="F:ATP binding"/>
    <property type="evidence" value="ECO:0007669"/>
    <property type="project" value="UniProtKB-KW"/>
</dbReference>
<evidence type="ECO:0000256" key="1">
    <source>
        <dbReference type="ARBA" id="ARBA00022741"/>
    </source>
</evidence>
<dbReference type="AlphaFoldDB" id="A0A8J3JG24"/>
<protein>
    <submittedName>
        <fullName evidence="5">Helicase</fullName>
    </submittedName>
</protein>
<dbReference type="SUPFAM" id="SSF52540">
    <property type="entry name" value="P-loop containing nucleoside triphosphate hydrolases"/>
    <property type="match status" value="1"/>
</dbReference>
<comment type="caution">
    <text evidence="5">The sequence shown here is derived from an EMBL/GenBank/DDBJ whole genome shotgun (WGS) entry which is preliminary data.</text>
</comment>
<dbReference type="Gene3D" id="3.40.50.300">
    <property type="entry name" value="P-loop containing nucleotide triphosphate hydrolases"/>
    <property type="match status" value="2"/>
</dbReference>
<dbReference type="Pfam" id="PF13604">
    <property type="entry name" value="AAA_30"/>
    <property type="match status" value="1"/>
</dbReference>
<dbReference type="EMBL" id="BOMB01000040">
    <property type="protein sequence ID" value="GID15268.1"/>
    <property type="molecule type" value="Genomic_DNA"/>
</dbReference>
<evidence type="ECO:0000256" key="4">
    <source>
        <dbReference type="ARBA" id="ARBA00022840"/>
    </source>
</evidence>
<evidence type="ECO:0000256" key="3">
    <source>
        <dbReference type="ARBA" id="ARBA00022806"/>
    </source>
</evidence>
<dbReference type="InterPro" id="IPR027417">
    <property type="entry name" value="P-loop_NTPase"/>
</dbReference>
<keyword evidence="1" id="KW-0547">Nucleotide-binding</keyword>
<evidence type="ECO:0000256" key="2">
    <source>
        <dbReference type="ARBA" id="ARBA00022801"/>
    </source>
</evidence>
<keyword evidence="6" id="KW-1185">Reference proteome</keyword>
<gene>
    <name evidence="5" type="ORF">Aru02nite_61570</name>
</gene>
<name>A0A8J3JG24_9ACTN</name>
<keyword evidence="4" id="KW-0067">ATP-binding</keyword>
<evidence type="ECO:0000313" key="5">
    <source>
        <dbReference type="EMBL" id="GID15268.1"/>
    </source>
</evidence>